<organism evidence="1 2">
    <name type="scientific">Caerostris darwini</name>
    <dbReference type="NCBI Taxonomy" id="1538125"/>
    <lineage>
        <taxon>Eukaryota</taxon>
        <taxon>Metazoa</taxon>
        <taxon>Ecdysozoa</taxon>
        <taxon>Arthropoda</taxon>
        <taxon>Chelicerata</taxon>
        <taxon>Arachnida</taxon>
        <taxon>Araneae</taxon>
        <taxon>Araneomorphae</taxon>
        <taxon>Entelegynae</taxon>
        <taxon>Araneoidea</taxon>
        <taxon>Araneidae</taxon>
        <taxon>Caerostris</taxon>
    </lineage>
</organism>
<protein>
    <submittedName>
        <fullName evidence="1">Uncharacterized protein</fullName>
    </submittedName>
</protein>
<evidence type="ECO:0000313" key="2">
    <source>
        <dbReference type="Proteomes" id="UP001054837"/>
    </source>
</evidence>
<comment type="caution">
    <text evidence="1">The sequence shown here is derived from an EMBL/GenBank/DDBJ whole genome shotgun (WGS) entry which is preliminary data.</text>
</comment>
<dbReference type="AlphaFoldDB" id="A0AAV4NRY2"/>
<accession>A0AAV4NRY2</accession>
<reference evidence="1 2" key="1">
    <citation type="submission" date="2021-06" db="EMBL/GenBank/DDBJ databases">
        <title>Caerostris darwini draft genome.</title>
        <authorList>
            <person name="Kono N."/>
            <person name="Arakawa K."/>
        </authorList>
    </citation>
    <scope>NUCLEOTIDE SEQUENCE [LARGE SCALE GENOMIC DNA]</scope>
</reference>
<name>A0AAV4NRY2_9ARAC</name>
<dbReference type="Proteomes" id="UP001054837">
    <property type="component" value="Unassembled WGS sequence"/>
</dbReference>
<sequence>MKTGREDEPMPGCKMTKNEKFKLGKMRFLVTELKKLSFTSSCANNLTQNASTCLDGRFCVFAAAPPETNMETRADCFLVIHFMGVLKRLSA</sequence>
<evidence type="ECO:0000313" key="1">
    <source>
        <dbReference type="EMBL" id="GIX86354.1"/>
    </source>
</evidence>
<proteinExistence type="predicted"/>
<gene>
    <name evidence="1" type="ORF">CDAR_590331</name>
</gene>
<keyword evidence="2" id="KW-1185">Reference proteome</keyword>
<dbReference type="EMBL" id="BPLQ01001877">
    <property type="protein sequence ID" value="GIX86354.1"/>
    <property type="molecule type" value="Genomic_DNA"/>
</dbReference>